<dbReference type="HAMAP" id="MF_00034">
    <property type="entry name" value="RuvC"/>
    <property type="match status" value="1"/>
</dbReference>
<evidence type="ECO:0000256" key="8">
    <source>
        <dbReference type="ARBA" id="ARBA00022842"/>
    </source>
</evidence>
<keyword evidence="11 13" id="KW-0234">DNA repair</keyword>
<dbReference type="Pfam" id="PF02075">
    <property type="entry name" value="RuvC"/>
    <property type="match status" value="1"/>
</dbReference>
<keyword evidence="4 13" id="KW-0479">Metal-binding</keyword>
<sequence length="163" mass="18583">MKITNQRVMGIDPGYDRLGIAIMEKDPRGEKLIFSTCLTSDKKADFSQRLWQLGKEIEKIIKKHRPTVVAMEKLFVTVNQKTAMAVAEVRGMIIYLSAKYQLAVNDFSPLEIKSCLTGYGQADKKQMISLVEKILKIKTKKKFDDEYDAMAVALTYLAKGNWR</sequence>
<evidence type="ECO:0000313" key="15">
    <source>
        <dbReference type="Proteomes" id="UP000176222"/>
    </source>
</evidence>
<dbReference type="GO" id="GO:0005737">
    <property type="term" value="C:cytoplasm"/>
    <property type="evidence" value="ECO:0007669"/>
    <property type="project" value="UniProtKB-SubCell"/>
</dbReference>
<keyword evidence="10 13" id="KW-0233">DNA recombination</keyword>
<evidence type="ECO:0000256" key="12">
    <source>
        <dbReference type="ARBA" id="ARBA00029354"/>
    </source>
</evidence>
<feature type="active site" evidence="13">
    <location>
        <position position="72"/>
    </location>
</feature>
<dbReference type="GO" id="GO:0000287">
    <property type="term" value="F:magnesium ion binding"/>
    <property type="evidence" value="ECO:0007669"/>
    <property type="project" value="UniProtKB-UniRule"/>
</dbReference>
<dbReference type="InterPro" id="IPR002176">
    <property type="entry name" value="X-over_junc_endoDNase_RuvC"/>
</dbReference>
<comment type="similarity">
    <text evidence="1 13">Belongs to the RuvC family.</text>
</comment>
<comment type="catalytic activity">
    <reaction evidence="12 13">
        <text>Endonucleolytic cleavage at a junction such as a reciprocal single-stranded crossover between two homologous DNA duplexes (Holliday junction).</text>
        <dbReference type="EC" id="3.1.21.10"/>
    </reaction>
</comment>
<evidence type="ECO:0000256" key="9">
    <source>
        <dbReference type="ARBA" id="ARBA00023125"/>
    </source>
</evidence>
<proteinExistence type="inferred from homology"/>
<dbReference type="PANTHER" id="PTHR30194">
    <property type="entry name" value="CROSSOVER JUNCTION ENDODEOXYRIBONUCLEASE RUVC"/>
    <property type="match status" value="1"/>
</dbReference>
<dbReference type="GO" id="GO:0003677">
    <property type="term" value="F:DNA binding"/>
    <property type="evidence" value="ECO:0007669"/>
    <property type="project" value="UniProtKB-KW"/>
</dbReference>
<dbReference type="AlphaFoldDB" id="A0A1G2QB47"/>
<dbReference type="EC" id="3.1.21.10" evidence="13"/>
<keyword evidence="2 13" id="KW-0963">Cytoplasm</keyword>
<organism evidence="14 15">
    <name type="scientific">Candidatus Vogelbacteria bacterium RIFOXYB1_FULL_42_16</name>
    <dbReference type="NCBI Taxonomy" id="1802436"/>
    <lineage>
        <taxon>Bacteria</taxon>
        <taxon>Candidatus Vogeliibacteriota</taxon>
    </lineage>
</organism>
<dbReference type="PANTHER" id="PTHR30194:SF3">
    <property type="entry name" value="CROSSOVER JUNCTION ENDODEOXYRIBONUCLEASE RUVC"/>
    <property type="match status" value="1"/>
</dbReference>
<comment type="subcellular location">
    <subcellularLocation>
        <location evidence="13">Cytoplasm</location>
    </subcellularLocation>
</comment>
<evidence type="ECO:0000256" key="11">
    <source>
        <dbReference type="ARBA" id="ARBA00023204"/>
    </source>
</evidence>
<reference evidence="14 15" key="1">
    <citation type="journal article" date="2016" name="Nat. Commun.">
        <title>Thousands of microbial genomes shed light on interconnected biogeochemical processes in an aquifer system.</title>
        <authorList>
            <person name="Anantharaman K."/>
            <person name="Brown C.T."/>
            <person name="Hug L.A."/>
            <person name="Sharon I."/>
            <person name="Castelle C.J."/>
            <person name="Probst A.J."/>
            <person name="Thomas B.C."/>
            <person name="Singh A."/>
            <person name="Wilkins M.J."/>
            <person name="Karaoz U."/>
            <person name="Brodie E.L."/>
            <person name="Williams K.H."/>
            <person name="Hubbard S.S."/>
            <person name="Banfield J.F."/>
        </authorList>
    </citation>
    <scope>NUCLEOTIDE SEQUENCE [LARGE SCALE GENOMIC DNA]</scope>
</reference>
<comment type="cofactor">
    <cofactor evidence="13">
        <name>Mg(2+)</name>
        <dbReference type="ChEBI" id="CHEBI:18420"/>
    </cofactor>
    <text evidence="13">Binds 2 Mg(2+) ion per subunit.</text>
</comment>
<evidence type="ECO:0000256" key="3">
    <source>
        <dbReference type="ARBA" id="ARBA00022722"/>
    </source>
</evidence>
<dbReference type="CDD" id="cd16962">
    <property type="entry name" value="RuvC"/>
    <property type="match status" value="1"/>
</dbReference>
<feature type="binding site" evidence="13">
    <location>
        <position position="145"/>
    </location>
    <ligand>
        <name>Mg(2+)</name>
        <dbReference type="ChEBI" id="CHEBI:18420"/>
        <label>1</label>
    </ligand>
</feature>
<dbReference type="InterPro" id="IPR036397">
    <property type="entry name" value="RNaseH_sf"/>
</dbReference>
<feature type="binding site" evidence="13">
    <location>
        <position position="12"/>
    </location>
    <ligand>
        <name>Mg(2+)</name>
        <dbReference type="ChEBI" id="CHEBI:18420"/>
        <label>1</label>
    </ligand>
</feature>
<evidence type="ECO:0000256" key="5">
    <source>
        <dbReference type="ARBA" id="ARBA00022759"/>
    </source>
</evidence>
<name>A0A1G2QB47_9BACT</name>
<dbReference type="EMBL" id="MHTH01000023">
    <property type="protein sequence ID" value="OHA57794.1"/>
    <property type="molecule type" value="Genomic_DNA"/>
</dbReference>
<dbReference type="Gene3D" id="3.30.420.10">
    <property type="entry name" value="Ribonuclease H-like superfamily/Ribonuclease H"/>
    <property type="match status" value="1"/>
</dbReference>
<evidence type="ECO:0000256" key="1">
    <source>
        <dbReference type="ARBA" id="ARBA00009518"/>
    </source>
</evidence>
<feature type="binding site" evidence="13">
    <location>
        <position position="72"/>
    </location>
    <ligand>
        <name>Mg(2+)</name>
        <dbReference type="ChEBI" id="CHEBI:18420"/>
        <label>2</label>
    </ligand>
</feature>
<evidence type="ECO:0000256" key="2">
    <source>
        <dbReference type="ARBA" id="ARBA00022490"/>
    </source>
</evidence>
<evidence type="ECO:0000313" key="14">
    <source>
        <dbReference type="EMBL" id="OHA57794.1"/>
    </source>
</evidence>
<evidence type="ECO:0000256" key="10">
    <source>
        <dbReference type="ARBA" id="ARBA00023172"/>
    </source>
</evidence>
<keyword evidence="6 13" id="KW-0227">DNA damage</keyword>
<dbReference type="GO" id="GO:0006281">
    <property type="term" value="P:DNA repair"/>
    <property type="evidence" value="ECO:0007669"/>
    <property type="project" value="UniProtKB-UniRule"/>
</dbReference>
<dbReference type="GO" id="GO:0048476">
    <property type="term" value="C:Holliday junction resolvase complex"/>
    <property type="evidence" value="ECO:0007669"/>
    <property type="project" value="UniProtKB-UniRule"/>
</dbReference>
<keyword evidence="3 13" id="KW-0540">Nuclease</keyword>
<dbReference type="Proteomes" id="UP000176222">
    <property type="component" value="Unassembled WGS sequence"/>
</dbReference>
<gene>
    <name evidence="13" type="primary">ruvC</name>
    <name evidence="14" type="ORF">A2370_02645</name>
</gene>
<dbReference type="FunFam" id="3.30.420.10:FF:000002">
    <property type="entry name" value="Crossover junction endodeoxyribonuclease RuvC"/>
    <property type="match status" value="1"/>
</dbReference>
<evidence type="ECO:0000256" key="7">
    <source>
        <dbReference type="ARBA" id="ARBA00022801"/>
    </source>
</evidence>
<evidence type="ECO:0000256" key="6">
    <source>
        <dbReference type="ARBA" id="ARBA00022763"/>
    </source>
</evidence>
<feature type="active site" evidence="13">
    <location>
        <position position="12"/>
    </location>
</feature>
<keyword evidence="8 13" id="KW-0460">Magnesium</keyword>
<feature type="active site" evidence="13">
    <location>
        <position position="145"/>
    </location>
</feature>
<evidence type="ECO:0000256" key="13">
    <source>
        <dbReference type="HAMAP-Rule" id="MF_00034"/>
    </source>
</evidence>
<dbReference type="PRINTS" id="PR00696">
    <property type="entry name" value="RSOLVASERUVC"/>
</dbReference>
<dbReference type="InterPro" id="IPR012337">
    <property type="entry name" value="RNaseH-like_sf"/>
</dbReference>
<dbReference type="STRING" id="1802436.A2370_02645"/>
<accession>A0A1G2QB47</accession>
<dbReference type="GO" id="GO:0008821">
    <property type="term" value="F:crossover junction DNA endonuclease activity"/>
    <property type="evidence" value="ECO:0007669"/>
    <property type="project" value="UniProtKB-UniRule"/>
</dbReference>
<keyword evidence="9 13" id="KW-0238">DNA-binding</keyword>
<keyword evidence="7 13" id="KW-0378">Hydrolase</keyword>
<dbReference type="SUPFAM" id="SSF53098">
    <property type="entry name" value="Ribonuclease H-like"/>
    <property type="match status" value="1"/>
</dbReference>
<comment type="caution">
    <text evidence="14">The sequence shown here is derived from an EMBL/GenBank/DDBJ whole genome shotgun (WGS) entry which is preliminary data.</text>
</comment>
<comment type="function">
    <text evidence="13">The RuvA-RuvB-RuvC complex processes Holliday junction (HJ) DNA during genetic recombination and DNA repair. Endonuclease that resolves HJ intermediates. Cleaves cruciform DNA by making single-stranded nicks across the HJ at symmetrical positions within the homologous arms, yielding a 5'-phosphate and a 3'-hydroxyl group; requires a central core of homology in the junction. The consensus cleavage sequence is 5'-(A/T)TT(C/G)-3'. Cleavage occurs on the 3'-side of the TT dinucleotide at the point of strand exchange. HJ branch migration catalyzed by RuvA-RuvB allows RuvC to scan DNA until it finds its consensus sequence, where it cleaves and resolves the cruciform DNA.</text>
</comment>
<evidence type="ECO:0000256" key="4">
    <source>
        <dbReference type="ARBA" id="ARBA00022723"/>
    </source>
</evidence>
<dbReference type="GO" id="GO:0006310">
    <property type="term" value="P:DNA recombination"/>
    <property type="evidence" value="ECO:0007669"/>
    <property type="project" value="UniProtKB-UniRule"/>
</dbReference>
<keyword evidence="5 13" id="KW-0255">Endonuclease</keyword>
<protein>
    <recommendedName>
        <fullName evidence="13">Crossover junction endodeoxyribonuclease RuvC</fullName>
        <ecNumber evidence="13">3.1.21.10</ecNumber>
    </recommendedName>
    <alternativeName>
        <fullName evidence="13">Holliday junction nuclease RuvC</fullName>
    </alternativeName>
    <alternativeName>
        <fullName evidence="13">Holliday junction resolvase RuvC</fullName>
    </alternativeName>
</protein>
<comment type="subunit">
    <text evidence="13">Homodimer which binds Holliday junction (HJ) DNA. The HJ becomes 2-fold symmetrical on binding to RuvC with unstacked arms; it has a different conformation from HJ DNA in complex with RuvA. In the full resolvosome a probable DNA-RuvA(4)-RuvB(12)-RuvC(2) complex forms which resolves the HJ.</text>
</comment>